<dbReference type="InterPro" id="IPR017884">
    <property type="entry name" value="SANT_dom"/>
</dbReference>
<dbReference type="SMART" id="SM00717">
    <property type="entry name" value="SANT"/>
    <property type="match status" value="1"/>
</dbReference>
<dbReference type="PANTHER" id="PTHR44191">
    <property type="entry name" value="TRANSCRIPTION FACTOR KUA1"/>
    <property type="match status" value="1"/>
</dbReference>
<dbReference type="CDD" id="cd00167">
    <property type="entry name" value="SANT"/>
    <property type="match status" value="1"/>
</dbReference>
<evidence type="ECO:0000259" key="7">
    <source>
        <dbReference type="PROSITE" id="PS51293"/>
    </source>
</evidence>
<dbReference type="PANTHER" id="PTHR44191:SF36">
    <property type="entry name" value="HOMEODOMAIN-LIKE SUPERFAMILY PROTEIN"/>
    <property type="match status" value="1"/>
</dbReference>
<keyword evidence="4" id="KW-0539">Nucleus</keyword>
<name>A0AAV8UQP9_9RHOD</name>
<dbReference type="InterPro" id="IPR017930">
    <property type="entry name" value="Myb_dom"/>
</dbReference>
<feature type="region of interest" description="Disordered" evidence="5">
    <location>
        <begin position="84"/>
        <end position="123"/>
    </location>
</feature>
<evidence type="ECO:0000256" key="4">
    <source>
        <dbReference type="ARBA" id="ARBA00023242"/>
    </source>
</evidence>
<dbReference type="Proteomes" id="UP001157974">
    <property type="component" value="Unassembled WGS sequence"/>
</dbReference>
<evidence type="ECO:0008006" key="11">
    <source>
        <dbReference type="Google" id="ProtNLM"/>
    </source>
</evidence>
<dbReference type="GO" id="GO:0003677">
    <property type="term" value="F:DNA binding"/>
    <property type="evidence" value="ECO:0007669"/>
    <property type="project" value="UniProtKB-KW"/>
</dbReference>
<keyword evidence="1" id="KW-0805">Transcription regulation</keyword>
<gene>
    <name evidence="9" type="ORF">NDN08_006225</name>
</gene>
<evidence type="ECO:0000313" key="10">
    <source>
        <dbReference type="Proteomes" id="UP001157974"/>
    </source>
</evidence>
<dbReference type="PROSITE" id="PS50090">
    <property type="entry name" value="MYB_LIKE"/>
    <property type="match status" value="1"/>
</dbReference>
<feature type="domain" description="Myb-like" evidence="6">
    <location>
        <begin position="125"/>
        <end position="171"/>
    </location>
</feature>
<protein>
    <recommendedName>
        <fullName evidence="11">HTH myb-type domain-containing protein</fullName>
    </recommendedName>
</protein>
<dbReference type="InterPro" id="IPR052245">
    <property type="entry name" value="Plant_Stress_Dev_TF"/>
</dbReference>
<feature type="domain" description="SANT" evidence="7">
    <location>
        <begin position="123"/>
        <end position="175"/>
    </location>
</feature>
<proteinExistence type="predicted"/>
<feature type="domain" description="HTH myb-type" evidence="8">
    <location>
        <begin position="128"/>
        <end position="175"/>
    </location>
</feature>
<dbReference type="GO" id="GO:0006355">
    <property type="term" value="P:regulation of DNA-templated transcription"/>
    <property type="evidence" value="ECO:0007669"/>
    <property type="project" value="UniProtKB-ARBA"/>
</dbReference>
<organism evidence="9 10">
    <name type="scientific">Rhodosorus marinus</name>
    <dbReference type="NCBI Taxonomy" id="101924"/>
    <lineage>
        <taxon>Eukaryota</taxon>
        <taxon>Rhodophyta</taxon>
        <taxon>Stylonematophyceae</taxon>
        <taxon>Stylonematales</taxon>
        <taxon>Stylonemataceae</taxon>
        <taxon>Rhodosorus</taxon>
    </lineage>
</organism>
<reference evidence="9 10" key="1">
    <citation type="journal article" date="2023" name="Nat. Commun.">
        <title>Origin of minicircular mitochondrial genomes in red algae.</title>
        <authorList>
            <person name="Lee Y."/>
            <person name="Cho C.H."/>
            <person name="Lee Y.M."/>
            <person name="Park S.I."/>
            <person name="Yang J.H."/>
            <person name="West J.A."/>
            <person name="Bhattacharya D."/>
            <person name="Yoon H.S."/>
        </authorList>
    </citation>
    <scope>NUCLEOTIDE SEQUENCE [LARGE SCALE GENOMIC DNA]</scope>
    <source>
        <strain evidence="9 10">CCMP1338</strain>
        <tissue evidence="9">Whole cell</tissue>
    </source>
</reference>
<dbReference type="InterPro" id="IPR001005">
    <property type="entry name" value="SANT/Myb"/>
</dbReference>
<dbReference type="SUPFAM" id="SSF46689">
    <property type="entry name" value="Homeodomain-like"/>
    <property type="match status" value="1"/>
</dbReference>
<dbReference type="InterPro" id="IPR006447">
    <property type="entry name" value="Myb_dom_plants"/>
</dbReference>
<dbReference type="InterPro" id="IPR009057">
    <property type="entry name" value="Homeodomain-like_sf"/>
</dbReference>
<evidence type="ECO:0000259" key="6">
    <source>
        <dbReference type="PROSITE" id="PS50090"/>
    </source>
</evidence>
<feature type="compositionally biased region" description="Acidic residues" evidence="5">
    <location>
        <begin position="102"/>
        <end position="111"/>
    </location>
</feature>
<evidence type="ECO:0000313" key="9">
    <source>
        <dbReference type="EMBL" id="KAJ8902906.1"/>
    </source>
</evidence>
<evidence type="ECO:0000256" key="5">
    <source>
        <dbReference type="SAM" id="MobiDB-lite"/>
    </source>
</evidence>
<dbReference type="GO" id="GO:0009739">
    <property type="term" value="P:response to gibberellin"/>
    <property type="evidence" value="ECO:0007669"/>
    <property type="project" value="TreeGrafter"/>
</dbReference>
<evidence type="ECO:0000256" key="2">
    <source>
        <dbReference type="ARBA" id="ARBA00023125"/>
    </source>
</evidence>
<dbReference type="PROSITE" id="PS51294">
    <property type="entry name" value="HTH_MYB"/>
    <property type="match status" value="1"/>
</dbReference>
<keyword evidence="10" id="KW-1185">Reference proteome</keyword>
<evidence type="ECO:0000256" key="3">
    <source>
        <dbReference type="ARBA" id="ARBA00023163"/>
    </source>
</evidence>
<dbReference type="PROSITE" id="PS51293">
    <property type="entry name" value="SANT"/>
    <property type="match status" value="1"/>
</dbReference>
<accession>A0AAV8UQP9</accession>
<evidence type="ECO:0000259" key="8">
    <source>
        <dbReference type="PROSITE" id="PS51294"/>
    </source>
</evidence>
<dbReference type="GO" id="GO:0009751">
    <property type="term" value="P:response to salicylic acid"/>
    <property type="evidence" value="ECO:0007669"/>
    <property type="project" value="TreeGrafter"/>
</dbReference>
<dbReference type="Gene3D" id="1.10.10.60">
    <property type="entry name" value="Homeodomain-like"/>
    <property type="match status" value="1"/>
</dbReference>
<dbReference type="AlphaFoldDB" id="A0AAV8UQP9"/>
<dbReference type="Pfam" id="PF00249">
    <property type="entry name" value="Myb_DNA-binding"/>
    <property type="match status" value="1"/>
</dbReference>
<sequence length="316" mass="35283">MAHRDLKVDDMTKDVSPINFNANQNEGKLRINKINEARLKKYGCVVHDGLVYNKNGYRICGVMNQHDKPCQRIGHCPFHNTNVSDDAPHRIPIPSLGQDPNPPEDGEEEGEEGLHQLPPKKIPYKKGWTKEEHYLFLRGLASHGRGAWKQIAAIVSSRTPTQIQSHAQKYFLRQKQKMKNKRSIHDLNLSSPEMVELASRYSNQQQPSPPYGMDGMQGSFQPYSNDMASGQSSGLVNRAAEPNSMGTGVMYHSFVQEPQISNNVMYSGNHQGLLYPYPGVQGVQNPVLGPEDGIDHGGYRPIASGDSRPAPYIITR</sequence>
<dbReference type="NCBIfam" id="TIGR01557">
    <property type="entry name" value="myb_SHAQKYF"/>
    <property type="match status" value="1"/>
</dbReference>
<keyword evidence="2" id="KW-0238">DNA-binding</keyword>
<dbReference type="EMBL" id="JAMWBK010000008">
    <property type="protein sequence ID" value="KAJ8902906.1"/>
    <property type="molecule type" value="Genomic_DNA"/>
</dbReference>
<comment type="caution">
    <text evidence="9">The sequence shown here is derived from an EMBL/GenBank/DDBJ whole genome shotgun (WGS) entry which is preliminary data.</text>
</comment>
<keyword evidence="3" id="KW-0804">Transcription</keyword>
<evidence type="ECO:0000256" key="1">
    <source>
        <dbReference type="ARBA" id="ARBA00023015"/>
    </source>
</evidence>